<gene>
    <name evidence="8" type="ORF">G0Q07_02065</name>
</gene>
<keyword evidence="3" id="KW-1003">Cell membrane</keyword>
<evidence type="ECO:0000256" key="3">
    <source>
        <dbReference type="ARBA" id="ARBA00022475"/>
    </source>
</evidence>
<feature type="transmembrane region" description="Helical" evidence="7">
    <location>
        <begin position="51"/>
        <end position="74"/>
    </location>
</feature>
<feature type="transmembrane region" description="Helical" evidence="7">
    <location>
        <begin position="81"/>
        <end position="97"/>
    </location>
</feature>
<evidence type="ECO:0000313" key="9">
    <source>
        <dbReference type="Proteomes" id="UP000474630"/>
    </source>
</evidence>
<dbReference type="InterPro" id="IPR032808">
    <property type="entry name" value="DoxX"/>
</dbReference>
<dbReference type="AlphaFoldDB" id="A0A6C0R9J8"/>
<dbReference type="GO" id="GO:0005886">
    <property type="term" value="C:plasma membrane"/>
    <property type="evidence" value="ECO:0007669"/>
    <property type="project" value="UniProtKB-SubCell"/>
</dbReference>
<feature type="transmembrane region" description="Helical" evidence="7">
    <location>
        <begin position="109"/>
        <end position="129"/>
    </location>
</feature>
<keyword evidence="9" id="KW-1185">Reference proteome</keyword>
<comment type="similarity">
    <text evidence="2">Belongs to the DoxX family.</text>
</comment>
<organism evidence="8 9">
    <name type="scientific">Draconibacterium halophilum</name>
    <dbReference type="NCBI Taxonomy" id="2706887"/>
    <lineage>
        <taxon>Bacteria</taxon>
        <taxon>Pseudomonadati</taxon>
        <taxon>Bacteroidota</taxon>
        <taxon>Bacteroidia</taxon>
        <taxon>Marinilabiliales</taxon>
        <taxon>Prolixibacteraceae</taxon>
        <taxon>Draconibacterium</taxon>
    </lineage>
</organism>
<sequence>MKSLFRTKLNNTSVHFSLLLLRLAAGGFMLTHGFPKLQRLLAGEMQFGDPLGLGAEVSLVLAVFAEFFCSILIMLGLGTRLAVIPLIVTMAVAAFIVHGADPFGRKEMALFYLVSYIVLLLSGSGKISVDRFISRK</sequence>
<proteinExistence type="inferred from homology"/>
<name>A0A6C0R9J8_9BACT</name>
<evidence type="ECO:0000256" key="1">
    <source>
        <dbReference type="ARBA" id="ARBA00004651"/>
    </source>
</evidence>
<keyword evidence="5 7" id="KW-1133">Transmembrane helix</keyword>
<dbReference type="PANTHER" id="PTHR33452:SF1">
    <property type="entry name" value="INNER MEMBRANE PROTEIN YPHA-RELATED"/>
    <property type="match status" value="1"/>
</dbReference>
<evidence type="ECO:0000256" key="2">
    <source>
        <dbReference type="ARBA" id="ARBA00006679"/>
    </source>
</evidence>
<dbReference type="PANTHER" id="PTHR33452">
    <property type="entry name" value="OXIDOREDUCTASE CATD-RELATED"/>
    <property type="match status" value="1"/>
</dbReference>
<evidence type="ECO:0000256" key="6">
    <source>
        <dbReference type="ARBA" id="ARBA00023136"/>
    </source>
</evidence>
<dbReference type="Proteomes" id="UP000474630">
    <property type="component" value="Chromosome"/>
</dbReference>
<reference evidence="8 9" key="1">
    <citation type="submission" date="2020-02" db="EMBL/GenBank/DDBJ databases">
        <title>Genome sequencing for Draconibacterium sp. strain M1.</title>
        <authorList>
            <person name="Park S.-J."/>
        </authorList>
    </citation>
    <scope>NUCLEOTIDE SEQUENCE [LARGE SCALE GENOMIC DNA]</scope>
    <source>
        <strain evidence="8 9">M1</strain>
    </source>
</reference>
<evidence type="ECO:0000313" key="8">
    <source>
        <dbReference type="EMBL" id="QIA06586.1"/>
    </source>
</evidence>
<dbReference type="Pfam" id="PF07681">
    <property type="entry name" value="DoxX"/>
    <property type="match status" value="1"/>
</dbReference>
<evidence type="ECO:0000256" key="7">
    <source>
        <dbReference type="SAM" id="Phobius"/>
    </source>
</evidence>
<feature type="transmembrane region" description="Helical" evidence="7">
    <location>
        <begin position="12"/>
        <end position="31"/>
    </location>
</feature>
<dbReference type="InterPro" id="IPR051907">
    <property type="entry name" value="DoxX-like_oxidoreductase"/>
</dbReference>
<dbReference type="KEGG" id="drc:G0Q07_02065"/>
<protein>
    <submittedName>
        <fullName evidence="8">DoxX family protein</fullName>
    </submittedName>
</protein>
<keyword evidence="6 7" id="KW-0472">Membrane</keyword>
<evidence type="ECO:0000256" key="5">
    <source>
        <dbReference type="ARBA" id="ARBA00022989"/>
    </source>
</evidence>
<dbReference type="RefSeq" id="WP_163344517.1">
    <property type="nucleotide sequence ID" value="NZ_CP048409.1"/>
</dbReference>
<evidence type="ECO:0000256" key="4">
    <source>
        <dbReference type="ARBA" id="ARBA00022692"/>
    </source>
</evidence>
<accession>A0A6C0R9J8</accession>
<comment type="subcellular location">
    <subcellularLocation>
        <location evidence="1">Cell membrane</location>
        <topology evidence="1">Multi-pass membrane protein</topology>
    </subcellularLocation>
</comment>
<keyword evidence="4 7" id="KW-0812">Transmembrane</keyword>
<dbReference type="EMBL" id="CP048409">
    <property type="protein sequence ID" value="QIA06586.1"/>
    <property type="molecule type" value="Genomic_DNA"/>
</dbReference>